<dbReference type="Pfam" id="PF02163">
    <property type="entry name" value="Peptidase_M50"/>
    <property type="match status" value="1"/>
</dbReference>
<evidence type="ECO:0000259" key="7">
    <source>
        <dbReference type="Pfam" id="PF02163"/>
    </source>
</evidence>
<dbReference type="GO" id="GO:0004222">
    <property type="term" value="F:metalloendopeptidase activity"/>
    <property type="evidence" value="ECO:0007669"/>
    <property type="project" value="InterPro"/>
</dbReference>
<keyword evidence="4 6" id="KW-0472">Membrane</keyword>
<feature type="transmembrane region" description="Helical" evidence="6">
    <location>
        <begin position="505"/>
        <end position="524"/>
    </location>
</feature>
<feature type="domain" description="Peptidase M50" evidence="7">
    <location>
        <begin position="126"/>
        <end position="600"/>
    </location>
</feature>
<proteinExistence type="predicted"/>
<evidence type="ECO:0000313" key="8">
    <source>
        <dbReference type="EMBL" id="TDQ70953.1"/>
    </source>
</evidence>
<keyword evidence="9" id="KW-1185">Reference proteome</keyword>
<reference evidence="8 9" key="1">
    <citation type="submission" date="2019-03" db="EMBL/GenBank/DDBJ databases">
        <title>Genomic Encyclopedia of Type Strains, Phase IV (KMG-IV): sequencing the most valuable type-strain genomes for metagenomic binning, comparative biology and taxonomic classification.</title>
        <authorList>
            <person name="Goeker M."/>
        </authorList>
    </citation>
    <scope>NUCLEOTIDE SEQUENCE [LARGE SCALE GENOMIC DNA]</scope>
    <source>
        <strain evidence="8 9">DSM 13328</strain>
    </source>
</reference>
<evidence type="ECO:0000313" key="9">
    <source>
        <dbReference type="Proteomes" id="UP000294855"/>
    </source>
</evidence>
<feature type="transmembrane region" description="Helical" evidence="6">
    <location>
        <begin position="63"/>
        <end position="91"/>
    </location>
</feature>
<feature type="region of interest" description="Disordered" evidence="5">
    <location>
        <begin position="213"/>
        <end position="257"/>
    </location>
</feature>
<dbReference type="CDD" id="cd06159">
    <property type="entry name" value="S2P-M50_PDZ_Arch"/>
    <property type="match status" value="1"/>
</dbReference>
<dbReference type="GO" id="GO:0012505">
    <property type="term" value="C:endomembrane system"/>
    <property type="evidence" value="ECO:0007669"/>
    <property type="project" value="UniProtKB-SubCell"/>
</dbReference>
<dbReference type="SUPFAM" id="SSF50156">
    <property type="entry name" value="PDZ domain-like"/>
    <property type="match status" value="2"/>
</dbReference>
<dbReference type="Proteomes" id="UP000294855">
    <property type="component" value="Unassembled WGS sequence"/>
</dbReference>
<dbReference type="EMBL" id="SNYS01000005">
    <property type="protein sequence ID" value="TDQ70953.1"/>
    <property type="molecule type" value="Genomic_DNA"/>
</dbReference>
<evidence type="ECO:0000256" key="1">
    <source>
        <dbReference type="ARBA" id="ARBA00004127"/>
    </source>
</evidence>
<comment type="subcellular location">
    <subcellularLocation>
        <location evidence="1">Endomembrane system</location>
        <topology evidence="1">Multi-pass membrane protein</topology>
    </subcellularLocation>
</comment>
<comment type="caution">
    <text evidence="8">The sequence shown here is derived from an EMBL/GenBank/DDBJ whole genome shotgun (WGS) entry which is preliminary data.</text>
</comment>
<evidence type="ECO:0000256" key="2">
    <source>
        <dbReference type="ARBA" id="ARBA00022692"/>
    </source>
</evidence>
<accession>A0A484F636</accession>
<keyword evidence="3 6" id="KW-1133">Transmembrane helix</keyword>
<feature type="transmembrane region" description="Helical" evidence="6">
    <location>
        <begin position="263"/>
        <end position="287"/>
    </location>
</feature>
<dbReference type="GO" id="GO:0031293">
    <property type="term" value="P:membrane protein intracellular domain proteolysis"/>
    <property type="evidence" value="ECO:0007669"/>
    <property type="project" value="TreeGrafter"/>
</dbReference>
<dbReference type="PANTHER" id="PTHR13325:SF3">
    <property type="entry name" value="MEMBRANE-BOUND TRANSCRIPTION FACTOR SITE-2 PROTEASE"/>
    <property type="match status" value="1"/>
</dbReference>
<keyword evidence="2 6" id="KW-0812">Transmembrane</keyword>
<feature type="compositionally biased region" description="Basic and acidic residues" evidence="5">
    <location>
        <begin position="245"/>
        <end position="254"/>
    </location>
</feature>
<dbReference type="OrthoDB" id="15212at2157"/>
<evidence type="ECO:0000256" key="6">
    <source>
        <dbReference type="SAM" id="Phobius"/>
    </source>
</evidence>
<dbReference type="PANTHER" id="PTHR13325">
    <property type="entry name" value="PROTEASE M50 MEMBRANE-BOUND TRANSCRIPTION FACTOR SITE 2 PROTEASE"/>
    <property type="match status" value="1"/>
</dbReference>
<feature type="transmembrane region" description="Helical" evidence="6">
    <location>
        <begin position="111"/>
        <end position="136"/>
    </location>
</feature>
<feature type="compositionally biased region" description="Low complexity" evidence="5">
    <location>
        <begin position="222"/>
        <end position="238"/>
    </location>
</feature>
<dbReference type="GO" id="GO:0016020">
    <property type="term" value="C:membrane"/>
    <property type="evidence" value="ECO:0007669"/>
    <property type="project" value="InterPro"/>
</dbReference>
<dbReference type="PRINTS" id="PR01000">
    <property type="entry name" value="SREBPS2PTASE"/>
</dbReference>
<sequence length="643" mass="71326">MQTTTQLLILAFFVYWAIIYWLKKRGTLAKYNISATGPILMIETTKGLHLLDKIAAPRWFWRLFANIGIILMFAGMIFMFSLVVFSDLALFQQALDGVSMEPNEYTEIQNIFLIPGVNQFIPLVWGAIALIVAVFIHEMMHSVLARVEDIKVHSVGLIVALFPIGGFAKIDEKQLYGDELDVFDETDIESESEFDDLTATIEEIREHEKLEKKRLEEEQNAEEVFPVSSVSPNSAVSETFGDKVGNNKKEEPKAATKTQRSRILAAGVMSNFVVALIAGILFFGPVLGAMAPIGTLQITDADNLAVSSGLTKEMVVVSINGQNVTDIETVNQALANVTPGDAVTVRASYDRVIEEYEIVTNASAENINYAGILIQSVNADSPADSAGLKANSLIFKVDDEYLVSAADFSTIMETKAPGDTILLSVQNYDENGAVVETQEISVTLASNPNDESKAYIGIYYTPGPFQISLLGISVGEFNAGGYLEYMKTLPSLLYSFDFSEPKESVMTIFSVLLILMMMPFMSILGDGFGGFSDAMMQFFEPVGWAEPLGIGIFWIANLLYWVAWLNFYVGLFNCLPAIPLDGGHLFRTYFVKIAEKLKMNPERATRMSFRASTYLSGFIFLSFLLMFIWPYIGPYVLRLFNLN</sequence>
<feature type="transmembrane region" description="Helical" evidence="6">
    <location>
        <begin position="6"/>
        <end position="22"/>
    </location>
</feature>
<protein>
    <submittedName>
        <fullName evidence="8">PDZ domain-containing protein</fullName>
    </submittedName>
</protein>
<evidence type="ECO:0000256" key="5">
    <source>
        <dbReference type="SAM" id="MobiDB-lite"/>
    </source>
</evidence>
<dbReference type="AlphaFoldDB" id="A0A484F636"/>
<dbReference type="InterPro" id="IPR008915">
    <property type="entry name" value="Peptidase_M50"/>
</dbReference>
<feature type="transmembrane region" description="Helical" evidence="6">
    <location>
        <begin position="544"/>
        <end position="563"/>
    </location>
</feature>
<feature type="transmembrane region" description="Helical" evidence="6">
    <location>
        <begin position="569"/>
        <end position="590"/>
    </location>
</feature>
<organism evidence="8 9">
    <name type="scientific">Methanimicrococcus blatticola</name>
    <dbReference type="NCBI Taxonomy" id="91560"/>
    <lineage>
        <taxon>Archaea</taxon>
        <taxon>Methanobacteriati</taxon>
        <taxon>Methanobacteriota</taxon>
        <taxon>Stenosarchaea group</taxon>
        <taxon>Methanomicrobia</taxon>
        <taxon>Methanosarcinales</taxon>
        <taxon>Methanosarcinaceae</taxon>
        <taxon>Methanimicrococcus</taxon>
    </lineage>
</organism>
<dbReference type="InterPro" id="IPR001193">
    <property type="entry name" value="MBTPS2"/>
</dbReference>
<dbReference type="Gene3D" id="2.30.42.10">
    <property type="match status" value="2"/>
</dbReference>
<dbReference type="RefSeq" id="WP_133516546.1">
    <property type="nucleotide sequence ID" value="NZ_JAHDUW010000001.1"/>
</dbReference>
<dbReference type="InterPro" id="IPR036034">
    <property type="entry name" value="PDZ_sf"/>
</dbReference>
<gene>
    <name evidence="8" type="ORF">C7391_0049</name>
</gene>
<name>A0A484F636_9EURY</name>
<feature type="transmembrane region" description="Helical" evidence="6">
    <location>
        <begin position="611"/>
        <end position="632"/>
    </location>
</feature>
<dbReference type="GO" id="GO:0005737">
    <property type="term" value="C:cytoplasm"/>
    <property type="evidence" value="ECO:0007669"/>
    <property type="project" value="TreeGrafter"/>
</dbReference>
<evidence type="ECO:0000256" key="3">
    <source>
        <dbReference type="ARBA" id="ARBA00022989"/>
    </source>
</evidence>
<evidence type="ECO:0000256" key="4">
    <source>
        <dbReference type="ARBA" id="ARBA00023136"/>
    </source>
</evidence>